<evidence type="ECO:0000313" key="2">
    <source>
        <dbReference type="Proteomes" id="UP000828941"/>
    </source>
</evidence>
<dbReference type="EMBL" id="CM039432">
    <property type="protein sequence ID" value="KAI4334611.1"/>
    <property type="molecule type" value="Genomic_DNA"/>
</dbReference>
<accession>A0ACB9NED3</accession>
<sequence length="123" mass="13506">MGHPENESSWRGLNKGDTTSWVNDPQVASVCLKVLSSKNNYVFALSTPLDLLCHGFPQNQEFRDALDALKASDLDEQDPDLAGNVVLSWNVSIQLVPTIGSGVRVGFPKLLSIKSNQNTFIFM</sequence>
<reference evidence="1 2" key="1">
    <citation type="journal article" date="2022" name="DNA Res.">
        <title>Chromosomal-level genome assembly of the orchid tree Bauhinia variegata (Leguminosae; Cercidoideae) supports the allotetraploid origin hypothesis of Bauhinia.</title>
        <authorList>
            <person name="Zhong Y."/>
            <person name="Chen Y."/>
            <person name="Zheng D."/>
            <person name="Pang J."/>
            <person name="Liu Y."/>
            <person name="Luo S."/>
            <person name="Meng S."/>
            <person name="Qian L."/>
            <person name="Wei D."/>
            <person name="Dai S."/>
            <person name="Zhou R."/>
        </authorList>
    </citation>
    <scope>NUCLEOTIDE SEQUENCE [LARGE SCALE GENOMIC DNA]</scope>
    <source>
        <strain evidence="1">BV-YZ2020</strain>
    </source>
</reference>
<dbReference type="Proteomes" id="UP000828941">
    <property type="component" value="Chromosome 7"/>
</dbReference>
<organism evidence="1 2">
    <name type="scientific">Bauhinia variegata</name>
    <name type="common">Purple orchid tree</name>
    <name type="synonym">Phanera variegata</name>
    <dbReference type="NCBI Taxonomy" id="167791"/>
    <lineage>
        <taxon>Eukaryota</taxon>
        <taxon>Viridiplantae</taxon>
        <taxon>Streptophyta</taxon>
        <taxon>Embryophyta</taxon>
        <taxon>Tracheophyta</taxon>
        <taxon>Spermatophyta</taxon>
        <taxon>Magnoliopsida</taxon>
        <taxon>eudicotyledons</taxon>
        <taxon>Gunneridae</taxon>
        <taxon>Pentapetalae</taxon>
        <taxon>rosids</taxon>
        <taxon>fabids</taxon>
        <taxon>Fabales</taxon>
        <taxon>Fabaceae</taxon>
        <taxon>Cercidoideae</taxon>
        <taxon>Cercideae</taxon>
        <taxon>Bauhiniinae</taxon>
        <taxon>Bauhinia</taxon>
    </lineage>
</organism>
<proteinExistence type="predicted"/>
<name>A0ACB9NED3_BAUVA</name>
<comment type="caution">
    <text evidence="1">The sequence shown here is derived from an EMBL/GenBank/DDBJ whole genome shotgun (WGS) entry which is preliminary data.</text>
</comment>
<evidence type="ECO:0000313" key="1">
    <source>
        <dbReference type="EMBL" id="KAI4334611.1"/>
    </source>
</evidence>
<gene>
    <name evidence="1" type="ORF">L6164_019278</name>
</gene>
<protein>
    <submittedName>
        <fullName evidence="1">Uncharacterized protein</fullName>
    </submittedName>
</protein>
<keyword evidence="2" id="KW-1185">Reference proteome</keyword>